<dbReference type="SMART" id="SM00147">
    <property type="entry name" value="RasGEF"/>
    <property type="match status" value="1"/>
</dbReference>
<evidence type="ECO:0000313" key="6">
    <source>
        <dbReference type="EMBL" id="ERL94227.1"/>
    </source>
</evidence>
<dbReference type="InterPro" id="IPR008937">
    <property type="entry name" value="Ras-like_GEF"/>
</dbReference>
<dbReference type="EMBL" id="KB632384">
    <property type="protein sequence ID" value="ERL94227.1"/>
    <property type="molecule type" value="Genomic_DNA"/>
</dbReference>
<feature type="region of interest" description="Disordered" evidence="3">
    <location>
        <begin position="325"/>
        <end position="382"/>
    </location>
</feature>
<protein>
    <recommendedName>
        <fullName evidence="4">Ras-GEF domain-containing protein</fullName>
    </recommendedName>
</protein>
<evidence type="ECO:0000313" key="5">
    <source>
        <dbReference type="EMBL" id="ENN74096.1"/>
    </source>
</evidence>
<dbReference type="GO" id="GO:0005085">
    <property type="term" value="F:guanyl-nucleotide exchange factor activity"/>
    <property type="evidence" value="ECO:0007669"/>
    <property type="project" value="UniProtKB-KW"/>
</dbReference>
<dbReference type="InterPro" id="IPR019804">
    <property type="entry name" value="Ras_G-nucl-exch_fac_CS"/>
</dbReference>
<dbReference type="GO" id="GO:0007265">
    <property type="term" value="P:Ras protein signal transduction"/>
    <property type="evidence" value="ECO:0007669"/>
    <property type="project" value="TreeGrafter"/>
</dbReference>
<feature type="compositionally biased region" description="Basic and acidic residues" evidence="3">
    <location>
        <begin position="332"/>
        <end position="382"/>
    </location>
</feature>
<dbReference type="CDD" id="cd00155">
    <property type="entry name" value="RasGEF"/>
    <property type="match status" value="1"/>
</dbReference>
<dbReference type="InterPro" id="IPR001895">
    <property type="entry name" value="RASGEF_cat_dom"/>
</dbReference>
<feature type="compositionally biased region" description="Basic and acidic residues" evidence="3">
    <location>
        <begin position="483"/>
        <end position="504"/>
    </location>
</feature>
<keyword evidence="1 2" id="KW-0344">Guanine-nucleotide releasing factor</keyword>
<reference evidence="5 7" key="1">
    <citation type="journal article" date="2013" name="Genome Biol.">
        <title>Draft genome of the mountain pine beetle, Dendroctonus ponderosae Hopkins, a major forest pest.</title>
        <authorList>
            <person name="Keeling C.I."/>
            <person name="Yuen M.M."/>
            <person name="Liao N.Y."/>
            <person name="Docking T.R."/>
            <person name="Chan S.K."/>
            <person name="Taylor G.A."/>
            <person name="Palmquist D.L."/>
            <person name="Jackman S.D."/>
            <person name="Nguyen A."/>
            <person name="Li M."/>
            <person name="Henderson H."/>
            <person name="Janes J.K."/>
            <person name="Zhao Y."/>
            <person name="Pandoh P."/>
            <person name="Moore R."/>
            <person name="Sperling F.A."/>
            <person name="Huber D.P."/>
            <person name="Birol I."/>
            <person name="Jones S.J."/>
            <person name="Bohlmann J."/>
        </authorList>
    </citation>
    <scope>NUCLEOTIDE SEQUENCE</scope>
</reference>
<dbReference type="InterPro" id="IPR011993">
    <property type="entry name" value="PH-like_dom_sf"/>
</dbReference>
<sequence length="949" mass="109623">NLLFYYENKDKRERPLGIIFLEGSYVERVIYSDSSLLPPTPEKSKDKEREKAEKVEKEKEYVDRNVAVERLIVEGCDILLDVKQIFVRQGTLIQIPKEKQKEKVAFKGFKMSSKSDKELVRQCFLFSYHLIITTSIKKTILYKFMKIIGGEAVYYSFHTDELVGLVQYPDIAQKQATETAHLAMIPRGKDHLEMFENNESAYFRADFISSKHLTATNKAKFARFYNYFAIDEDEPYRRHPSSQVTPERRKSVAKSIFIKVNSYEETQEEVEQQENNLLSIPKVEPSSSNDTLTGLYCLFHASNRFMAKQSVMAFVNSDTGPDPCGNCGQDLPMDKLTVEQRRRRDIVEEKRTARRKSEDRRKSDSARQDEPSEVSQEVRRKSDVTAERKKSLLCEDIRNVFIEQRTSEISERIRLEERRRIDSAEKKLNKSLEDRKRPLICPDERKRSSVDSGSSVVKISEERRKSGEDERKKNIYRHISSPRMERKTDRAKSLSIDSDTHPEEGLMDQLLDLEEKSDGKTDDVARTSIASVQASTQIILGASGENHHRQAVLLLEDPVSNMNVLVNLQVKQEWCTAFAIATCAADNPVAMQYQKKQNQVEDKTKSLEFIISTAATMRVLNVLRHWISKQGKDFEADKELKRQTKEFLEEIRCHPNLTSAEHKSAAQLLLLLEKQNEEERPVIDLVKLLRPPLEPSKERIESLSALEIAEQLTYIDHQIFMQIAPEELMGHSWLKPDKEKKALHVVMMTKRFNDVSRLIASEIVRKSDMVARVETIEKWAAVADIVRCLHNFNGVLQICSAFANAAIFRLKNTWERVSKTAKQSIEKHQKIVSSDGRFRMLRDALHKCDPPCIPYLGVYLTDLSFIEEGTPNFVDNNLLNFSKMRMIAHIIREIRQYQQTSYKIDLVTRVSNYLLDTSLLMEEEELFKASLKIEPRTPRLTTQSSIGKS</sequence>
<dbReference type="GO" id="GO:0005886">
    <property type="term" value="C:plasma membrane"/>
    <property type="evidence" value="ECO:0007669"/>
    <property type="project" value="TreeGrafter"/>
</dbReference>
<gene>
    <name evidence="6" type="ORF">D910_11508</name>
    <name evidence="5" type="ORF">YQE_09069</name>
</gene>
<proteinExistence type="predicted"/>
<dbReference type="Pfam" id="PF00617">
    <property type="entry name" value="RasGEF"/>
    <property type="match status" value="1"/>
</dbReference>
<accession>N6U0J0</accession>
<dbReference type="PROSITE" id="PS50009">
    <property type="entry name" value="RASGEF_CAT"/>
    <property type="match status" value="1"/>
</dbReference>
<evidence type="ECO:0000256" key="2">
    <source>
        <dbReference type="PROSITE-ProRule" id="PRU00168"/>
    </source>
</evidence>
<dbReference type="HOGENOM" id="CLU_003405_0_1_1"/>
<dbReference type="InterPro" id="IPR023578">
    <property type="entry name" value="Ras_GEF_dom_sf"/>
</dbReference>
<dbReference type="SUPFAM" id="SSF48366">
    <property type="entry name" value="Ras GEF"/>
    <property type="match status" value="1"/>
</dbReference>
<feature type="compositionally biased region" description="Basic and acidic residues" evidence="3">
    <location>
        <begin position="459"/>
        <end position="473"/>
    </location>
</feature>
<organism evidence="5">
    <name type="scientific">Dendroctonus ponderosae</name>
    <name type="common">Mountain pine beetle</name>
    <dbReference type="NCBI Taxonomy" id="77166"/>
    <lineage>
        <taxon>Eukaryota</taxon>
        <taxon>Metazoa</taxon>
        <taxon>Ecdysozoa</taxon>
        <taxon>Arthropoda</taxon>
        <taxon>Hexapoda</taxon>
        <taxon>Insecta</taxon>
        <taxon>Pterygota</taxon>
        <taxon>Neoptera</taxon>
        <taxon>Endopterygota</taxon>
        <taxon>Coleoptera</taxon>
        <taxon>Polyphaga</taxon>
        <taxon>Cucujiformia</taxon>
        <taxon>Curculionidae</taxon>
        <taxon>Scolytinae</taxon>
        <taxon>Dendroctonus</taxon>
    </lineage>
</organism>
<dbReference type="AlphaFoldDB" id="N6U0J0"/>
<dbReference type="PANTHER" id="PTHR23113:SF99">
    <property type="entry name" value="RASGEF DOMAIN-CONTAINING PROTEIN"/>
    <property type="match status" value="1"/>
</dbReference>
<dbReference type="PROSITE" id="PS00720">
    <property type="entry name" value="RASGEF"/>
    <property type="match status" value="1"/>
</dbReference>
<feature type="region of interest" description="Disordered" evidence="3">
    <location>
        <begin position="443"/>
        <end position="504"/>
    </location>
</feature>
<dbReference type="Gene3D" id="1.10.840.10">
    <property type="entry name" value="Ras guanine-nucleotide exchange factors catalytic domain"/>
    <property type="match status" value="1"/>
</dbReference>
<dbReference type="InterPro" id="IPR036964">
    <property type="entry name" value="RASGEF_cat_dom_sf"/>
</dbReference>
<dbReference type="OrthoDB" id="10254377at2759"/>
<name>N6U0J0_DENPD</name>
<dbReference type="Gene3D" id="1.20.870.10">
    <property type="entry name" value="Son of sevenless (SoS) protein Chain: S domain 1"/>
    <property type="match status" value="1"/>
</dbReference>
<dbReference type="Proteomes" id="UP000030742">
    <property type="component" value="Unassembled WGS sequence"/>
</dbReference>
<evidence type="ECO:0000256" key="3">
    <source>
        <dbReference type="SAM" id="MobiDB-lite"/>
    </source>
</evidence>
<feature type="domain" description="Ras-GEF" evidence="4">
    <location>
        <begin position="704"/>
        <end position="936"/>
    </location>
</feature>
<evidence type="ECO:0000259" key="4">
    <source>
        <dbReference type="PROSITE" id="PS50009"/>
    </source>
</evidence>
<dbReference type="STRING" id="77166.N6U0J0"/>
<evidence type="ECO:0000256" key="1">
    <source>
        <dbReference type="ARBA" id="ARBA00022658"/>
    </source>
</evidence>
<dbReference type="EMBL" id="KB741077">
    <property type="protein sequence ID" value="ENN74096.1"/>
    <property type="molecule type" value="Genomic_DNA"/>
</dbReference>
<evidence type="ECO:0000313" key="7">
    <source>
        <dbReference type="Proteomes" id="UP000030742"/>
    </source>
</evidence>
<dbReference type="PANTHER" id="PTHR23113">
    <property type="entry name" value="GUANINE NUCLEOTIDE EXCHANGE FACTOR"/>
    <property type="match status" value="1"/>
</dbReference>
<feature type="non-terminal residue" evidence="5">
    <location>
        <position position="1"/>
    </location>
</feature>
<dbReference type="Gene3D" id="2.30.29.30">
    <property type="entry name" value="Pleckstrin-homology domain (PH domain)/Phosphotyrosine-binding domain (PTB)"/>
    <property type="match status" value="1"/>
</dbReference>